<keyword evidence="4" id="KW-0804">Transcription</keyword>
<organism evidence="6 7">
    <name type="scientific">Haemophilus sputorum</name>
    <dbReference type="NCBI Taxonomy" id="1078480"/>
    <lineage>
        <taxon>Bacteria</taxon>
        <taxon>Pseudomonadati</taxon>
        <taxon>Pseudomonadota</taxon>
        <taxon>Gammaproteobacteria</taxon>
        <taxon>Pasteurellales</taxon>
        <taxon>Pasteurellaceae</taxon>
        <taxon>Haemophilus</taxon>
    </lineage>
</organism>
<dbReference type="InterPro" id="IPR000847">
    <property type="entry name" value="LysR_HTH_N"/>
</dbReference>
<dbReference type="Gene3D" id="3.40.190.290">
    <property type="match status" value="1"/>
</dbReference>
<dbReference type="SUPFAM" id="SSF53850">
    <property type="entry name" value="Periplasmic binding protein-like II"/>
    <property type="match status" value="1"/>
</dbReference>
<accession>A0A369YE36</accession>
<name>A0A369YE36_9PAST</name>
<dbReference type="PANTHER" id="PTHR30537">
    <property type="entry name" value="HTH-TYPE TRANSCRIPTIONAL REGULATOR"/>
    <property type="match status" value="1"/>
</dbReference>
<dbReference type="EMBL" id="QEPN01000002">
    <property type="protein sequence ID" value="RDE73032.1"/>
    <property type="molecule type" value="Genomic_DNA"/>
</dbReference>
<dbReference type="InterPro" id="IPR058163">
    <property type="entry name" value="LysR-type_TF_proteobact-type"/>
</dbReference>
<proteinExistence type="inferred from homology"/>
<keyword evidence="3" id="KW-0238">DNA-binding</keyword>
<sequence length="298" mass="33409">MDKLNAINLFCKVIETQSFTQAAKQMNISLAMASKLVSQLEEFLNVRLLHRTTRKITPTEAGMLYYQRCVPIINDLKDAEDSISDIASSLQGSISISLPMDFGTRFIAPHLNQFLEHYPNVTLNLEFSDRRVDVVAEGYDLVLRIGRLEDSSLFVKKIGASDSIIVASPAYLAKFGTPTHPNELVNHPCLVYHTHRAWKLNIGDEQIIFQPQARVQSNNGSALVAMAKAGQGIINSPKFLLKDELQSGALVPILTEAHQAQFDISLLYPHRRFLSPKVKVFMAFLAQLLEEQKAYLVR</sequence>
<evidence type="ECO:0000256" key="4">
    <source>
        <dbReference type="ARBA" id="ARBA00023163"/>
    </source>
</evidence>
<dbReference type="GO" id="GO:0003700">
    <property type="term" value="F:DNA-binding transcription factor activity"/>
    <property type="evidence" value="ECO:0007669"/>
    <property type="project" value="InterPro"/>
</dbReference>
<evidence type="ECO:0000256" key="2">
    <source>
        <dbReference type="ARBA" id="ARBA00023015"/>
    </source>
</evidence>
<protein>
    <submittedName>
        <fullName evidence="6">LysR family transcriptional regulator</fullName>
    </submittedName>
</protein>
<dbReference type="RefSeq" id="WP_111402058.1">
    <property type="nucleotide sequence ID" value="NZ_QEPN01000002.1"/>
</dbReference>
<comment type="caution">
    <text evidence="6">The sequence shown here is derived from an EMBL/GenBank/DDBJ whole genome shotgun (WGS) entry which is preliminary data.</text>
</comment>
<dbReference type="GO" id="GO:0043565">
    <property type="term" value="F:sequence-specific DNA binding"/>
    <property type="evidence" value="ECO:0007669"/>
    <property type="project" value="TreeGrafter"/>
</dbReference>
<dbReference type="FunFam" id="1.10.10.10:FF:000001">
    <property type="entry name" value="LysR family transcriptional regulator"/>
    <property type="match status" value="1"/>
</dbReference>
<evidence type="ECO:0000259" key="5">
    <source>
        <dbReference type="PROSITE" id="PS50931"/>
    </source>
</evidence>
<evidence type="ECO:0000256" key="1">
    <source>
        <dbReference type="ARBA" id="ARBA00009437"/>
    </source>
</evidence>
<evidence type="ECO:0000313" key="7">
    <source>
        <dbReference type="Proteomes" id="UP000253872"/>
    </source>
</evidence>
<dbReference type="InterPro" id="IPR036388">
    <property type="entry name" value="WH-like_DNA-bd_sf"/>
</dbReference>
<dbReference type="InterPro" id="IPR005119">
    <property type="entry name" value="LysR_subst-bd"/>
</dbReference>
<reference evidence="6 7" key="1">
    <citation type="submission" date="2018-05" db="EMBL/GenBank/DDBJ databases">
        <title>Draft Genome Sequences for a Diverse set of 7 Haemophilus Species.</title>
        <authorList>
            <person name="Nichols M."/>
            <person name="Topaz N."/>
            <person name="Wang X."/>
            <person name="Wang X."/>
            <person name="Boxrud D."/>
        </authorList>
    </citation>
    <scope>NUCLEOTIDE SEQUENCE [LARGE SCALE GENOMIC DNA]</scope>
    <source>
        <strain evidence="6 7">C2002001239</strain>
    </source>
</reference>
<dbReference type="FunFam" id="3.40.190.290:FF:000001">
    <property type="entry name" value="Transcriptional regulator, LysR family"/>
    <property type="match status" value="1"/>
</dbReference>
<feature type="domain" description="HTH lysR-type" evidence="5">
    <location>
        <begin position="1"/>
        <end position="59"/>
    </location>
</feature>
<dbReference type="Pfam" id="PF00126">
    <property type="entry name" value="HTH_1"/>
    <property type="match status" value="1"/>
</dbReference>
<dbReference type="CDD" id="cd08422">
    <property type="entry name" value="PBP2_CrgA_like"/>
    <property type="match status" value="1"/>
</dbReference>
<dbReference type="Proteomes" id="UP000253872">
    <property type="component" value="Unassembled WGS sequence"/>
</dbReference>
<dbReference type="SUPFAM" id="SSF46785">
    <property type="entry name" value="Winged helix' DNA-binding domain"/>
    <property type="match status" value="1"/>
</dbReference>
<keyword evidence="2" id="KW-0805">Transcription regulation</keyword>
<evidence type="ECO:0000256" key="3">
    <source>
        <dbReference type="ARBA" id="ARBA00023125"/>
    </source>
</evidence>
<gene>
    <name evidence="6" type="ORF">DPV93_02810</name>
</gene>
<dbReference type="Pfam" id="PF03466">
    <property type="entry name" value="LysR_substrate"/>
    <property type="match status" value="1"/>
</dbReference>
<dbReference type="AlphaFoldDB" id="A0A369YE36"/>
<dbReference type="InterPro" id="IPR036390">
    <property type="entry name" value="WH_DNA-bd_sf"/>
</dbReference>
<dbReference type="GO" id="GO:0006351">
    <property type="term" value="P:DNA-templated transcription"/>
    <property type="evidence" value="ECO:0007669"/>
    <property type="project" value="TreeGrafter"/>
</dbReference>
<comment type="similarity">
    <text evidence="1">Belongs to the LysR transcriptional regulatory family.</text>
</comment>
<dbReference type="STRING" id="1035839.GCA_000238795_01472"/>
<evidence type="ECO:0000313" key="6">
    <source>
        <dbReference type="EMBL" id="RDE73032.1"/>
    </source>
</evidence>
<dbReference type="Gene3D" id="1.10.10.10">
    <property type="entry name" value="Winged helix-like DNA-binding domain superfamily/Winged helix DNA-binding domain"/>
    <property type="match status" value="1"/>
</dbReference>
<dbReference type="PANTHER" id="PTHR30537:SF5">
    <property type="entry name" value="HTH-TYPE TRANSCRIPTIONAL ACTIVATOR TTDR-RELATED"/>
    <property type="match status" value="1"/>
</dbReference>
<dbReference type="PROSITE" id="PS50931">
    <property type="entry name" value="HTH_LYSR"/>
    <property type="match status" value="1"/>
</dbReference>